<feature type="compositionally biased region" description="Polar residues" evidence="1">
    <location>
        <begin position="34"/>
        <end position="49"/>
    </location>
</feature>
<dbReference type="AlphaFoldDB" id="A0A225VJ91"/>
<reference evidence="3" key="1">
    <citation type="submission" date="2017-03" db="EMBL/GenBank/DDBJ databases">
        <title>Phytopthora megakarya and P. palmivora, two closely related causual agents of cacao black pod achieved similar genome size and gene model numbers by different mechanisms.</title>
        <authorList>
            <person name="Ali S."/>
            <person name="Shao J."/>
            <person name="Larry D.J."/>
            <person name="Kronmiller B."/>
            <person name="Shen D."/>
            <person name="Strem M.D."/>
            <person name="Melnick R.L."/>
            <person name="Guiltinan M.J."/>
            <person name="Tyler B.M."/>
            <person name="Meinhardt L.W."/>
            <person name="Bailey B.A."/>
        </authorList>
    </citation>
    <scope>NUCLEOTIDE SEQUENCE [LARGE SCALE GENOMIC DNA]</scope>
    <source>
        <strain evidence="3">zdho120</strain>
    </source>
</reference>
<evidence type="ECO:0000256" key="1">
    <source>
        <dbReference type="SAM" id="MobiDB-lite"/>
    </source>
</evidence>
<dbReference type="STRING" id="4795.A0A225VJ91"/>
<proteinExistence type="predicted"/>
<feature type="region of interest" description="Disordered" evidence="1">
    <location>
        <begin position="1"/>
        <end position="55"/>
    </location>
</feature>
<feature type="compositionally biased region" description="Low complexity" evidence="1">
    <location>
        <begin position="14"/>
        <end position="25"/>
    </location>
</feature>
<gene>
    <name evidence="2" type="ORF">PHMEG_00022926</name>
</gene>
<accession>A0A225VJ91</accession>
<keyword evidence="3" id="KW-1185">Reference proteome</keyword>
<evidence type="ECO:0000313" key="2">
    <source>
        <dbReference type="EMBL" id="OWZ05059.1"/>
    </source>
</evidence>
<protein>
    <submittedName>
        <fullName evidence="2">Beta-glucan synthesis-associated protein</fullName>
    </submittedName>
</protein>
<dbReference type="OrthoDB" id="412647at2759"/>
<organism evidence="2 3">
    <name type="scientific">Phytophthora megakarya</name>
    <dbReference type="NCBI Taxonomy" id="4795"/>
    <lineage>
        <taxon>Eukaryota</taxon>
        <taxon>Sar</taxon>
        <taxon>Stramenopiles</taxon>
        <taxon>Oomycota</taxon>
        <taxon>Peronosporomycetes</taxon>
        <taxon>Peronosporales</taxon>
        <taxon>Peronosporaceae</taxon>
        <taxon>Phytophthora</taxon>
    </lineage>
</organism>
<sequence>MAFCKTNDDCNVDSSTSISTGTRSSNGRCKRTSDSWSGSRCTDPASVNSTDDERYGPPLYASLLAAFAMDGNTTLVIFRQ</sequence>
<dbReference type="EMBL" id="NBNE01004630">
    <property type="protein sequence ID" value="OWZ05059.1"/>
    <property type="molecule type" value="Genomic_DNA"/>
</dbReference>
<dbReference type="Proteomes" id="UP000198211">
    <property type="component" value="Unassembled WGS sequence"/>
</dbReference>
<name>A0A225VJ91_9STRA</name>
<evidence type="ECO:0000313" key="3">
    <source>
        <dbReference type="Proteomes" id="UP000198211"/>
    </source>
</evidence>
<comment type="caution">
    <text evidence="2">The sequence shown here is derived from an EMBL/GenBank/DDBJ whole genome shotgun (WGS) entry which is preliminary data.</text>
</comment>